<sequence>MSRQERRDAVESGRVMRPGQLGRRLGGKVLRLNLCHGTGGLVWQVTILGRDGRVVGHIVDARTGQLLR</sequence>
<gene>
    <name evidence="1" type="ORF">JCR33_03870</name>
</gene>
<dbReference type="EMBL" id="JAEKJA010000002">
    <property type="protein sequence ID" value="MBJ3774808.1"/>
    <property type="molecule type" value="Genomic_DNA"/>
</dbReference>
<comment type="caution">
    <text evidence="1">The sequence shown here is derived from an EMBL/GenBank/DDBJ whole genome shotgun (WGS) entry which is preliminary data.</text>
</comment>
<name>A0A934MEV9_9HYPH</name>
<evidence type="ECO:0000313" key="1">
    <source>
        <dbReference type="EMBL" id="MBJ3774808.1"/>
    </source>
</evidence>
<organism evidence="1 2">
    <name type="scientific">Acuticoccus mangrovi</name>
    <dbReference type="NCBI Taxonomy" id="2796142"/>
    <lineage>
        <taxon>Bacteria</taxon>
        <taxon>Pseudomonadati</taxon>
        <taxon>Pseudomonadota</taxon>
        <taxon>Alphaproteobacteria</taxon>
        <taxon>Hyphomicrobiales</taxon>
        <taxon>Amorphaceae</taxon>
        <taxon>Acuticoccus</taxon>
    </lineage>
</organism>
<dbReference type="RefSeq" id="WP_198880702.1">
    <property type="nucleotide sequence ID" value="NZ_JAEKJA010000002.1"/>
</dbReference>
<accession>A0A934MEV9</accession>
<protein>
    <recommendedName>
        <fullName evidence="3">PepSY domain-containing protein</fullName>
    </recommendedName>
</protein>
<evidence type="ECO:0008006" key="3">
    <source>
        <dbReference type="Google" id="ProtNLM"/>
    </source>
</evidence>
<dbReference type="AlphaFoldDB" id="A0A934MEV9"/>
<evidence type="ECO:0000313" key="2">
    <source>
        <dbReference type="Proteomes" id="UP000609531"/>
    </source>
</evidence>
<dbReference type="Proteomes" id="UP000609531">
    <property type="component" value="Unassembled WGS sequence"/>
</dbReference>
<keyword evidence="2" id="KW-1185">Reference proteome</keyword>
<reference evidence="1" key="1">
    <citation type="submission" date="2020-12" db="EMBL/GenBank/DDBJ databases">
        <title>Bacterial taxonomy.</title>
        <authorList>
            <person name="Pan X."/>
        </authorList>
    </citation>
    <scope>NUCLEOTIDE SEQUENCE</scope>
    <source>
        <strain evidence="1">B2012</strain>
    </source>
</reference>
<proteinExistence type="predicted"/>